<dbReference type="Proteomes" id="UP000066284">
    <property type="component" value="Chromosome 1"/>
</dbReference>
<dbReference type="STRING" id="1715989.NITINOP_3024"/>
<dbReference type="Pfam" id="PF02617">
    <property type="entry name" value="ClpS"/>
    <property type="match status" value="1"/>
</dbReference>
<keyword evidence="3" id="KW-1185">Reference proteome</keyword>
<dbReference type="SUPFAM" id="SSF54736">
    <property type="entry name" value="ClpS-like"/>
    <property type="match status" value="1"/>
</dbReference>
<dbReference type="InterPro" id="IPR003769">
    <property type="entry name" value="ClpS_core"/>
</dbReference>
<evidence type="ECO:0000313" key="3">
    <source>
        <dbReference type="Proteomes" id="UP000066284"/>
    </source>
</evidence>
<gene>
    <name evidence="2" type="primary">clpS</name>
    <name evidence="2" type="ORF">NITINOP_3024</name>
</gene>
<sequence length="109" mass="11736">MISPPESARIFAAMAATPQTIPETTEDVRTGSGSGLESRVVVFNCDCHTYQQVIDLFCRFIPGMTPPKAFELAYRIDHEGQAVVYSGPLEHAEDIAGKLAGGGLRVVVQ</sequence>
<dbReference type="GO" id="GO:0030163">
    <property type="term" value="P:protein catabolic process"/>
    <property type="evidence" value="ECO:0007669"/>
    <property type="project" value="InterPro"/>
</dbReference>
<dbReference type="InterPro" id="IPR014719">
    <property type="entry name" value="Ribosomal_bL12_C/ClpS-like"/>
</dbReference>
<protein>
    <submittedName>
        <fullName evidence="2">ATP-dependent Clp protease adapter protein ClpS</fullName>
    </submittedName>
</protein>
<organism evidence="2 3">
    <name type="scientific">Candidatus Nitrospira inopinata</name>
    <dbReference type="NCBI Taxonomy" id="1715989"/>
    <lineage>
        <taxon>Bacteria</taxon>
        <taxon>Pseudomonadati</taxon>
        <taxon>Nitrospirota</taxon>
        <taxon>Nitrospiria</taxon>
        <taxon>Nitrospirales</taxon>
        <taxon>Nitrospiraceae</taxon>
        <taxon>Nitrospira</taxon>
    </lineage>
</organism>
<accession>A0A0S4KU85</accession>
<dbReference type="Gene3D" id="3.30.1390.10">
    <property type="match status" value="1"/>
</dbReference>
<dbReference type="RefSeq" id="WP_231908685.1">
    <property type="nucleotide sequence ID" value="NZ_LN885086.1"/>
</dbReference>
<name>A0A0S4KU85_9BACT</name>
<keyword evidence="2" id="KW-0645">Protease</keyword>
<keyword evidence="2" id="KW-0378">Hydrolase</keyword>
<proteinExistence type="predicted"/>
<dbReference type="AlphaFoldDB" id="A0A0S4KU85"/>
<dbReference type="GO" id="GO:0008233">
    <property type="term" value="F:peptidase activity"/>
    <property type="evidence" value="ECO:0007669"/>
    <property type="project" value="UniProtKB-KW"/>
</dbReference>
<dbReference type="KEGG" id="nio:NITINOP_3024"/>
<dbReference type="EMBL" id="LN885086">
    <property type="protein sequence ID" value="CUQ67996.1"/>
    <property type="molecule type" value="Genomic_DNA"/>
</dbReference>
<evidence type="ECO:0000313" key="2">
    <source>
        <dbReference type="EMBL" id="CUQ67996.1"/>
    </source>
</evidence>
<feature type="domain" description="Adaptor protein ClpS core" evidence="1">
    <location>
        <begin position="39"/>
        <end position="96"/>
    </location>
</feature>
<dbReference type="GO" id="GO:0006508">
    <property type="term" value="P:proteolysis"/>
    <property type="evidence" value="ECO:0007669"/>
    <property type="project" value="UniProtKB-KW"/>
</dbReference>
<reference evidence="3" key="1">
    <citation type="submission" date="2015-09" db="EMBL/GenBank/DDBJ databases">
        <authorList>
            <person name="Daims H."/>
        </authorList>
    </citation>
    <scope>NUCLEOTIDE SEQUENCE [LARGE SCALE GENOMIC DNA]</scope>
</reference>
<evidence type="ECO:0000259" key="1">
    <source>
        <dbReference type="Pfam" id="PF02617"/>
    </source>
</evidence>